<feature type="chain" id="PRO_5047426462" description="DUF1481 domain-containing protein" evidence="1">
    <location>
        <begin position="21"/>
        <end position="224"/>
    </location>
</feature>
<feature type="signal peptide" evidence="1">
    <location>
        <begin position="1"/>
        <end position="20"/>
    </location>
</feature>
<keyword evidence="3" id="KW-1185">Reference proteome</keyword>
<dbReference type="EMBL" id="MUFR01000024">
    <property type="protein sequence ID" value="OOF33696.1"/>
    <property type="molecule type" value="Genomic_DNA"/>
</dbReference>
<gene>
    <name evidence="2" type="ORF">BZJ21_09640</name>
</gene>
<dbReference type="InterPro" id="IPR016872">
    <property type="entry name" value="UCP028160"/>
</dbReference>
<sequence>MRSKFWIVALMAILVGCSSGQPSKPVTHMTAASAGDYRAVYWLDSQQGQVIGLAEQVWQGDYGRYRSEYVWRDGSLRAIKREGTQLAGAALAPFSIYVRFDASGEPVFQRYQQDETLLPLSSATLTRLYQEANQVQQQAKTQLSRDVSVWQAQRQGDRWVDCRGDTQRWTFSDTIDPSVVSQISQPGTFVVAGGDSGILRDNIDFLVYVDNNKACLQRPRLLDE</sequence>
<dbReference type="Pfam" id="PF07356">
    <property type="entry name" value="DUF1481"/>
    <property type="match status" value="1"/>
</dbReference>
<dbReference type="RefSeq" id="WP_077461886.1">
    <property type="nucleotide sequence ID" value="NZ_MUFR01000024.1"/>
</dbReference>
<dbReference type="InterPro" id="IPR010858">
    <property type="entry name" value="DUF1481"/>
</dbReference>
<comment type="caution">
    <text evidence="2">The sequence shown here is derived from an EMBL/GenBank/DDBJ whole genome shotgun (WGS) entry which is preliminary data.</text>
</comment>
<evidence type="ECO:0000313" key="2">
    <source>
        <dbReference type="EMBL" id="OOF33696.1"/>
    </source>
</evidence>
<protein>
    <recommendedName>
        <fullName evidence="4">DUF1481 domain-containing protein</fullName>
    </recommendedName>
</protein>
<dbReference type="PIRSF" id="PIRSF028160">
    <property type="entry name" value="UCP028160"/>
    <property type="match status" value="1"/>
</dbReference>
<evidence type="ECO:0000256" key="1">
    <source>
        <dbReference type="SAM" id="SignalP"/>
    </source>
</evidence>
<evidence type="ECO:0008006" key="4">
    <source>
        <dbReference type="Google" id="ProtNLM"/>
    </source>
</evidence>
<accession>A0ABX3KPR1</accession>
<dbReference type="PROSITE" id="PS51257">
    <property type="entry name" value="PROKAR_LIPOPROTEIN"/>
    <property type="match status" value="1"/>
</dbReference>
<dbReference type="Proteomes" id="UP000189431">
    <property type="component" value="Unassembled WGS sequence"/>
</dbReference>
<proteinExistence type="predicted"/>
<reference evidence="3" key="1">
    <citation type="submission" date="2017-01" db="EMBL/GenBank/DDBJ databases">
        <title>Draft genome of the species Salinivibrio costicola subsp. alcaliphilus.</title>
        <authorList>
            <person name="Lopez-Hermoso C."/>
            <person name="De La Haba R."/>
            <person name="Sanchez-Porro C."/>
            <person name="Ventosa A."/>
        </authorList>
    </citation>
    <scope>NUCLEOTIDE SEQUENCE [LARGE SCALE GENOMIC DNA]</scope>
    <source>
        <strain evidence="3">CBH448</strain>
    </source>
</reference>
<keyword evidence="1" id="KW-0732">Signal</keyword>
<organism evidence="2 3">
    <name type="scientific">Salinivibrio costicola subsp. alcaliphilus</name>
    <dbReference type="NCBI Taxonomy" id="272773"/>
    <lineage>
        <taxon>Bacteria</taxon>
        <taxon>Pseudomonadati</taxon>
        <taxon>Pseudomonadota</taxon>
        <taxon>Gammaproteobacteria</taxon>
        <taxon>Vibrionales</taxon>
        <taxon>Vibrionaceae</taxon>
        <taxon>Salinivibrio</taxon>
    </lineage>
</organism>
<evidence type="ECO:0000313" key="3">
    <source>
        <dbReference type="Proteomes" id="UP000189431"/>
    </source>
</evidence>
<name>A0ABX3KPR1_SALCS</name>